<evidence type="ECO:0000313" key="2">
    <source>
        <dbReference type="EMBL" id="PZF73260.1"/>
    </source>
</evidence>
<dbReference type="GO" id="GO:0016874">
    <property type="term" value="F:ligase activity"/>
    <property type="evidence" value="ECO:0007669"/>
    <property type="project" value="UniProtKB-KW"/>
</dbReference>
<dbReference type="PIRSF" id="PIRSF000887">
    <property type="entry name" value="Pesterase_MJ0037"/>
    <property type="match status" value="1"/>
</dbReference>
<dbReference type="GO" id="GO:0004519">
    <property type="term" value="F:endonuclease activity"/>
    <property type="evidence" value="ECO:0007669"/>
    <property type="project" value="UniProtKB-KW"/>
</dbReference>
<dbReference type="InterPro" id="IPR004843">
    <property type="entry name" value="Calcineurin-like_PHP"/>
</dbReference>
<dbReference type="NCBIfam" id="TIGR04123">
    <property type="entry name" value="P_estr_lig_assc"/>
    <property type="match status" value="1"/>
</dbReference>
<evidence type="ECO:0000259" key="1">
    <source>
        <dbReference type="Pfam" id="PF00149"/>
    </source>
</evidence>
<keyword evidence="2" id="KW-0378">Hydrolase</keyword>
<name>A0A2W2ALT2_9BACT</name>
<accession>A0A2W2ALT2</accession>
<gene>
    <name evidence="2" type="primary">pdeM</name>
    <name evidence="2" type="ORF">DN068_08805</name>
</gene>
<dbReference type="RefSeq" id="WP_110998539.1">
    <property type="nucleotide sequence ID" value="NZ_QKTW01000014.1"/>
</dbReference>
<keyword evidence="2" id="KW-0436">Ligase</keyword>
<dbReference type="GO" id="GO:0016787">
    <property type="term" value="F:hydrolase activity"/>
    <property type="evidence" value="ECO:0007669"/>
    <property type="project" value="InterPro"/>
</dbReference>
<organism evidence="2 3">
    <name type="scientific">Taibaiella soli</name>
    <dbReference type="NCBI Taxonomy" id="1649169"/>
    <lineage>
        <taxon>Bacteria</taxon>
        <taxon>Pseudomonadati</taxon>
        <taxon>Bacteroidota</taxon>
        <taxon>Chitinophagia</taxon>
        <taxon>Chitinophagales</taxon>
        <taxon>Chitinophagaceae</taxon>
        <taxon>Taibaiella</taxon>
    </lineage>
</organism>
<proteinExistence type="predicted"/>
<keyword evidence="2" id="KW-0540">Nuclease</keyword>
<dbReference type="AlphaFoldDB" id="A0A2W2ALT2"/>
<dbReference type="Gene3D" id="3.60.21.10">
    <property type="match status" value="1"/>
</dbReference>
<evidence type="ECO:0000313" key="3">
    <source>
        <dbReference type="Proteomes" id="UP000248745"/>
    </source>
</evidence>
<dbReference type="Pfam" id="PF00149">
    <property type="entry name" value="Metallophos"/>
    <property type="match status" value="1"/>
</dbReference>
<dbReference type="EMBL" id="QKTW01000014">
    <property type="protein sequence ID" value="PZF73260.1"/>
    <property type="molecule type" value="Genomic_DNA"/>
</dbReference>
<dbReference type="PANTHER" id="PTHR39323:SF1">
    <property type="entry name" value="BLR1149 PROTEIN"/>
    <property type="match status" value="1"/>
</dbReference>
<comment type="caution">
    <text evidence="2">The sequence shown here is derived from an EMBL/GenBank/DDBJ whole genome shotgun (WGS) entry which is preliminary data.</text>
</comment>
<keyword evidence="3" id="KW-1185">Reference proteome</keyword>
<reference evidence="2 3" key="1">
    <citation type="submission" date="2018-06" db="EMBL/GenBank/DDBJ databases">
        <title>Mucibacter soli gen. nov., sp. nov., a new member of the family Chitinophagaceae producing mucin.</title>
        <authorList>
            <person name="Kim M.-K."/>
            <person name="Park S."/>
            <person name="Kim T.-S."/>
            <person name="Joung Y."/>
            <person name="Han J.-H."/>
            <person name="Kim S.B."/>
        </authorList>
    </citation>
    <scope>NUCLEOTIDE SEQUENCE [LARGE SCALE GENOMIC DNA]</scope>
    <source>
        <strain evidence="2 3">R1-15</strain>
    </source>
</reference>
<dbReference type="Proteomes" id="UP000248745">
    <property type="component" value="Unassembled WGS sequence"/>
</dbReference>
<protein>
    <submittedName>
        <fullName evidence="2">Ligase-associated DNA damage response endonuclease PdeM</fullName>
    </submittedName>
</protein>
<dbReference type="InterPro" id="IPR029052">
    <property type="entry name" value="Metallo-depent_PP-like"/>
</dbReference>
<dbReference type="InterPro" id="IPR026336">
    <property type="entry name" value="PdeM-like"/>
</dbReference>
<feature type="domain" description="Calcineurin-like phosphoesterase" evidence="1">
    <location>
        <begin position="26"/>
        <end position="114"/>
    </location>
</feature>
<dbReference type="PANTHER" id="PTHR39323">
    <property type="entry name" value="BLR1149 PROTEIN"/>
    <property type="match status" value="1"/>
</dbReference>
<keyword evidence="2" id="KW-0255">Endonuclease</keyword>
<dbReference type="InterPro" id="IPR024173">
    <property type="entry name" value="Pesterase_MJ0037-like"/>
</dbReference>
<dbReference type="SUPFAM" id="SSF56300">
    <property type="entry name" value="Metallo-dependent phosphatases"/>
    <property type="match status" value="1"/>
</dbReference>
<dbReference type="OrthoDB" id="9795838at2"/>
<sequence>MNIVLHGNTFRLLPEKALFWEEYGLMIIADLHLGKAMHFRKAGIPMPELSALKDYENLNALIGVYHPEQICFLGDLFHSNYNTEWRLFETFIEQNPHVHFSLIKGNHDILKDEHYEALGIELIDDQLALGNVILSHIPITHPPEGNINISGHLHPGCVLRGLGRQSVKLPCFVYYRNTFLLPAFGHLTGLHVVQQIGAVYYAIAGDRIVMM</sequence>